<dbReference type="SUPFAM" id="SSF143437">
    <property type="entry name" value="THUMP domain-like"/>
    <property type="match status" value="1"/>
</dbReference>
<proteinExistence type="predicted"/>
<dbReference type="InterPro" id="IPR050102">
    <property type="entry name" value="tRNA_sulfurtransferase_ThiI"/>
</dbReference>
<evidence type="ECO:0000313" key="1">
    <source>
        <dbReference type="EMBL" id="AIF17801.1"/>
    </source>
</evidence>
<sequence>MEDKVLVIVFPSIFSLNKIKPLITNIKKILKIENQKFHKIRQEGDIIIVETDDPVFTSSAINTLFGIKRVAIAKQVTNSFDSIVNGISKVGVDLFLESERFLIRVEGHARGFMTKDVEVAATSSLIEKTAKKRIKPGTDEKYDKRLYVYLTKSHAYICIYSDEGLEGIPNNSQNKKTICCIFDELSAISCIETIKHGFDVKIIICFVKESELLHIAKMLNQLIHRMVKPKIDLEFYKVPIDKKPASLLLTEITIELLSMIAISNDIKRISLSLSPLIYPIDFLENVVSRVYKKNLVPYLPLSGLDSNVLTSAREIGLEKYLPKIKKYGNTKFYNSKKSLKEIKKIAEESARDRKVISIKVAQNNVHDILDKIVS</sequence>
<dbReference type="PANTHER" id="PTHR43209">
    <property type="entry name" value="TRNA SULFURTRANSFERASE"/>
    <property type="match status" value="1"/>
</dbReference>
<organism evidence="1">
    <name type="scientific">uncultured marine thaumarchaeote KM3_79_C04</name>
    <dbReference type="NCBI Taxonomy" id="1456294"/>
    <lineage>
        <taxon>Archaea</taxon>
        <taxon>Nitrososphaerota</taxon>
        <taxon>environmental samples</taxon>
    </lineage>
</organism>
<dbReference type="GO" id="GO:0002937">
    <property type="term" value="P:tRNA 4-thiouridine biosynthesis"/>
    <property type="evidence" value="ECO:0007669"/>
    <property type="project" value="TreeGrafter"/>
</dbReference>
<protein>
    <submittedName>
        <fullName evidence="1">Thiamine biosynthesis ATP pyrophosphatase-like protein (ThiI)</fullName>
    </submittedName>
</protein>
<reference evidence="1" key="1">
    <citation type="journal article" date="2014" name="Genome Biol. Evol.">
        <title>Pangenome evidence for extensive interdomain horizontal transfer affecting lineage core and shell genes in uncultured planktonic thaumarchaeota and euryarchaeota.</title>
        <authorList>
            <person name="Deschamps P."/>
            <person name="Zivanovic Y."/>
            <person name="Moreira D."/>
            <person name="Rodriguez-Valera F."/>
            <person name="Lopez-Garcia P."/>
        </authorList>
    </citation>
    <scope>NUCLEOTIDE SEQUENCE</scope>
</reference>
<dbReference type="PANTHER" id="PTHR43209:SF1">
    <property type="entry name" value="TRNA SULFURTRANSFERASE"/>
    <property type="match status" value="1"/>
</dbReference>
<dbReference type="AlphaFoldDB" id="A0A075HN11"/>
<gene>
    <name evidence="1" type="primary">thiI</name>
</gene>
<dbReference type="EMBL" id="KF901093">
    <property type="protein sequence ID" value="AIF17801.1"/>
    <property type="molecule type" value="Genomic_DNA"/>
</dbReference>
<dbReference type="Gene3D" id="3.30.2130.30">
    <property type="match status" value="1"/>
</dbReference>
<dbReference type="GO" id="GO:0005829">
    <property type="term" value="C:cytosol"/>
    <property type="evidence" value="ECO:0007669"/>
    <property type="project" value="TreeGrafter"/>
</dbReference>
<accession>A0A075HN11</accession>
<dbReference type="GO" id="GO:0052837">
    <property type="term" value="P:thiazole biosynthetic process"/>
    <property type="evidence" value="ECO:0007669"/>
    <property type="project" value="TreeGrafter"/>
</dbReference>
<name>A0A075HN11_9ARCH</name>